<dbReference type="PANTHER" id="PTHR44688">
    <property type="entry name" value="DNA-BINDING TRANSCRIPTIONAL ACTIVATOR DEVR_DOSR"/>
    <property type="match status" value="1"/>
</dbReference>
<keyword evidence="1" id="KW-0805">Transcription regulation</keyword>
<name>A0A017HPV7_9RHOB</name>
<dbReference type="GO" id="GO:0003677">
    <property type="term" value="F:DNA binding"/>
    <property type="evidence" value="ECO:0007669"/>
    <property type="project" value="UniProtKB-KW"/>
</dbReference>
<dbReference type="InterPro" id="IPR000792">
    <property type="entry name" value="Tscrpt_reg_LuxR_C"/>
</dbReference>
<evidence type="ECO:0000256" key="2">
    <source>
        <dbReference type="ARBA" id="ARBA00023125"/>
    </source>
</evidence>
<proteinExistence type="predicted"/>
<dbReference type="PANTHER" id="PTHR44688:SF16">
    <property type="entry name" value="DNA-BINDING TRANSCRIPTIONAL ACTIVATOR DEVR_DOSR"/>
    <property type="match status" value="1"/>
</dbReference>
<dbReference type="RefSeq" id="WP_245639134.1">
    <property type="nucleotide sequence ID" value="NZ_KK088554.1"/>
</dbReference>
<dbReference type="SUPFAM" id="SSF46894">
    <property type="entry name" value="C-terminal effector domain of the bipartite response regulators"/>
    <property type="match status" value="1"/>
</dbReference>
<dbReference type="InterPro" id="IPR036693">
    <property type="entry name" value="TF_LuxR_autoind-bd_dom_sf"/>
</dbReference>
<dbReference type="HOGENOM" id="CLU_092784_0_0_5"/>
<dbReference type="InterPro" id="IPR036388">
    <property type="entry name" value="WH-like_DNA-bd_sf"/>
</dbReference>
<evidence type="ECO:0000313" key="6">
    <source>
        <dbReference type="Proteomes" id="UP000019666"/>
    </source>
</evidence>
<reference evidence="5 6" key="1">
    <citation type="submission" date="2013-02" db="EMBL/GenBank/DDBJ databases">
        <authorList>
            <person name="Fiebig A."/>
            <person name="Goeker M."/>
            <person name="Klenk H.-P.P."/>
        </authorList>
    </citation>
    <scope>NUCLEOTIDE SEQUENCE [LARGE SCALE GENOMIC DNA]</scope>
    <source>
        <strain evidence="5 6">DSM 19309</strain>
    </source>
</reference>
<evidence type="ECO:0000256" key="1">
    <source>
        <dbReference type="ARBA" id="ARBA00023015"/>
    </source>
</evidence>
<dbReference type="Gene3D" id="1.10.10.10">
    <property type="entry name" value="Winged helix-like DNA-binding domain superfamily/Winged helix DNA-binding domain"/>
    <property type="match status" value="1"/>
</dbReference>
<evidence type="ECO:0000313" key="5">
    <source>
        <dbReference type="EMBL" id="EYD76188.1"/>
    </source>
</evidence>
<dbReference type="Proteomes" id="UP000019666">
    <property type="component" value="Unassembled WGS sequence"/>
</dbReference>
<dbReference type="Pfam" id="PF03472">
    <property type="entry name" value="Autoind_bind"/>
    <property type="match status" value="1"/>
</dbReference>
<evidence type="ECO:0000259" key="4">
    <source>
        <dbReference type="PROSITE" id="PS50043"/>
    </source>
</evidence>
<dbReference type="InterPro" id="IPR016032">
    <property type="entry name" value="Sig_transdc_resp-reg_C-effctor"/>
</dbReference>
<comment type="caution">
    <text evidence="5">The sequence shown here is derived from an EMBL/GenBank/DDBJ whole genome shotgun (WGS) entry which is preliminary data.</text>
</comment>
<gene>
    <name evidence="5" type="ORF">Rumeso_02263</name>
</gene>
<dbReference type="SMART" id="SM00421">
    <property type="entry name" value="HTH_LUXR"/>
    <property type="match status" value="1"/>
</dbReference>
<keyword evidence="3" id="KW-0804">Transcription</keyword>
<keyword evidence="6" id="KW-1185">Reference proteome</keyword>
<dbReference type="STRING" id="442562.Rumeso_02263"/>
<dbReference type="PROSITE" id="PS50043">
    <property type="entry name" value="HTH_LUXR_2"/>
    <property type="match status" value="1"/>
</dbReference>
<dbReference type="PATRIC" id="fig|442562.3.peg.2234"/>
<sequence>MNGAGSVESLWQLHLEAMAAFGFDRLLYSYTRYRNGRSVGDPQDLIVLTNLPPAHVRPYLGRGLYLQSPMIRWALENDGACSWAWLAEKARQGGFSPAELKVVEFNQRMGLTCGYTISFRSLMPRAKGGLGLCARAGLSQDDADAIWAEHGPSIVAVNNVFHLKLLSLPHAGSRKLTERQREALQWVGDGKTAQDIALLMELSPATVEKHLRLAREALGAETTAQAVLKAAFYNQLFIVDSPETVVPSA</sequence>
<dbReference type="AlphaFoldDB" id="A0A017HPV7"/>
<dbReference type="Gene3D" id="3.30.450.80">
    <property type="entry name" value="Transcription factor LuxR-like, autoinducer-binding domain"/>
    <property type="match status" value="1"/>
</dbReference>
<dbReference type="EMBL" id="AOSK01000057">
    <property type="protein sequence ID" value="EYD76188.1"/>
    <property type="molecule type" value="Genomic_DNA"/>
</dbReference>
<dbReference type="CDD" id="cd06170">
    <property type="entry name" value="LuxR_C_like"/>
    <property type="match status" value="1"/>
</dbReference>
<organism evidence="5 6">
    <name type="scientific">Rubellimicrobium mesophilum DSM 19309</name>
    <dbReference type="NCBI Taxonomy" id="442562"/>
    <lineage>
        <taxon>Bacteria</taxon>
        <taxon>Pseudomonadati</taxon>
        <taxon>Pseudomonadota</taxon>
        <taxon>Alphaproteobacteria</taxon>
        <taxon>Rhodobacterales</taxon>
        <taxon>Roseobacteraceae</taxon>
        <taxon>Rubellimicrobium</taxon>
    </lineage>
</organism>
<dbReference type="Pfam" id="PF00196">
    <property type="entry name" value="GerE"/>
    <property type="match status" value="1"/>
</dbReference>
<dbReference type="GO" id="GO:0006355">
    <property type="term" value="P:regulation of DNA-templated transcription"/>
    <property type="evidence" value="ECO:0007669"/>
    <property type="project" value="InterPro"/>
</dbReference>
<dbReference type="InterPro" id="IPR005143">
    <property type="entry name" value="TF_LuxR_autoind-bd_dom"/>
</dbReference>
<protein>
    <submittedName>
        <fullName evidence="5">Autoinducer-binding protein transcriptional regulator, LuxR family</fullName>
    </submittedName>
</protein>
<dbReference type="PRINTS" id="PR00038">
    <property type="entry name" value="HTHLUXR"/>
</dbReference>
<evidence type="ECO:0000256" key="3">
    <source>
        <dbReference type="ARBA" id="ARBA00023163"/>
    </source>
</evidence>
<keyword evidence="2" id="KW-0238">DNA-binding</keyword>
<feature type="domain" description="HTH luxR-type" evidence="4">
    <location>
        <begin position="169"/>
        <end position="234"/>
    </location>
</feature>
<accession>A0A017HPV7</accession>
<dbReference type="SUPFAM" id="SSF75516">
    <property type="entry name" value="Pheromone-binding domain of LuxR-like quorum-sensing transcription factors"/>
    <property type="match status" value="1"/>
</dbReference>